<dbReference type="PANTHER" id="PTHR37451">
    <property type="entry name" value="MARVEL DOMAIN"/>
    <property type="match status" value="1"/>
</dbReference>
<evidence type="ECO:0000313" key="8">
    <source>
        <dbReference type="EMBL" id="KXJ87843.1"/>
    </source>
</evidence>
<feature type="region of interest" description="Disordered" evidence="5">
    <location>
        <begin position="229"/>
        <end position="264"/>
    </location>
</feature>
<dbReference type="GO" id="GO:0016020">
    <property type="term" value="C:membrane"/>
    <property type="evidence" value="ECO:0007669"/>
    <property type="project" value="UniProtKB-SubCell"/>
</dbReference>
<sequence length="291" mass="31201">MAVPKHSAKRDAGREHIPQYPKGFVALRILQLIFSLICMGLSAFAMSLANSSTSIIMIFVSIFTIITSTYNIIACNIHPKVYNYWAVLSFEILLFLAWLIAFALMGSSGAVLIASWQAYGNSLISESADLLAILGSVMAAAGAIGAMNWILFFVSLVMNSVLISRHRSAGLHSKCVGSGSRLDGGKVLVQPEQSYQMYAQPSGYSTVGFEHNPGSEGDADYPQIMSPHQRQQTYYQTPPGQNMGQHGSPALLHSQGTGGSYLSSVSGQLTPVPVYEADSQSCKPAAPTELA</sequence>
<feature type="transmembrane region" description="Helical" evidence="6">
    <location>
        <begin position="130"/>
        <end position="158"/>
    </location>
</feature>
<evidence type="ECO:0000256" key="1">
    <source>
        <dbReference type="ARBA" id="ARBA00004141"/>
    </source>
</evidence>
<keyword evidence="9" id="KW-1185">Reference proteome</keyword>
<evidence type="ECO:0000259" key="7">
    <source>
        <dbReference type="Pfam" id="PF01284"/>
    </source>
</evidence>
<dbReference type="OrthoDB" id="5325022at2759"/>
<dbReference type="InParanoid" id="A0A136ISA4"/>
<keyword evidence="3 6" id="KW-1133">Transmembrane helix</keyword>
<dbReference type="STRING" id="196109.A0A136ISA4"/>
<feature type="transmembrane region" description="Helical" evidence="6">
    <location>
        <begin position="29"/>
        <end position="49"/>
    </location>
</feature>
<organism evidence="8 9">
    <name type="scientific">Microdochium bolleyi</name>
    <dbReference type="NCBI Taxonomy" id="196109"/>
    <lineage>
        <taxon>Eukaryota</taxon>
        <taxon>Fungi</taxon>
        <taxon>Dikarya</taxon>
        <taxon>Ascomycota</taxon>
        <taxon>Pezizomycotina</taxon>
        <taxon>Sordariomycetes</taxon>
        <taxon>Xylariomycetidae</taxon>
        <taxon>Xylariales</taxon>
        <taxon>Microdochiaceae</taxon>
        <taxon>Microdochium</taxon>
    </lineage>
</organism>
<feature type="domain" description="MARVEL" evidence="7">
    <location>
        <begin position="25"/>
        <end position="157"/>
    </location>
</feature>
<protein>
    <recommendedName>
        <fullName evidence="7">MARVEL domain-containing protein</fullName>
    </recommendedName>
</protein>
<evidence type="ECO:0000256" key="5">
    <source>
        <dbReference type="SAM" id="MobiDB-lite"/>
    </source>
</evidence>
<dbReference type="Pfam" id="PF01284">
    <property type="entry name" value="MARVEL"/>
    <property type="match status" value="1"/>
</dbReference>
<reference evidence="9" key="1">
    <citation type="submission" date="2016-02" db="EMBL/GenBank/DDBJ databases">
        <title>Draft genome sequence of Microdochium bolleyi, a fungal endophyte of beachgrass.</title>
        <authorList>
            <consortium name="DOE Joint Genome Institute"/>
            <person name="David A.S."/>
            <person name="May G."/>
            <person name="Haridas S."/>
            <person name="Lim J."/>
            <person name="Wang M."/>
            <person name="Labutti K."/>
            <person name="Lipzen A."/>
            <person name="Barry K."/>
            <person name="Grigoriev I.V."/>
        </authorList>
    </citation>
    <scope>NUCLEOTIDE SEQUENCE [LARGE SCALE GENOMIC DNA]</scope>
    <source>
        <strain evidence="9">J235TASD1</strain>
    </source>
</reference>
<name>A0A136ISA4_9PEZI</name>
<dbReference type="EMBL" id="KQ964260">
    <property type="protein sequence ID" value="KXJ87843.1"/>
    <property type="molecule type" value="Genomic_DNA"/>
</dbReference>
<gene>
    <name evidence="8" type="ORF">Micbo1qcDRAFT_207605</name>
</gene>
<keyword evidence="2 6" id="KW-0812">Transmembrane</keyword>
<dbReference type="Proteomes" id="UP000070501">
    <property type="component" value="Unassembled WGS sequence"/>
</dbReference>
<dbReference type="InterPro" id="IPR008253">
    <property type="entry name" value="Marvel"/>
</dbReference>
<feature type="transmembrane region" description="Helical" evidence="6">
    <location>
        <begin position="55"/>
        <end position="73"/>
    </location>
</feature>
<feature type="compositionally biased region" description="Polar residues" evidence="5">
    <location>
        <begin position="229"/>
        <end position="245"/>
    </location>
</feature>
<proteinExistence type="predicted"/>
<evidence type="ECO:0000313" key="9">
    <source>
        <dbReference type="Proteomes" id="UP000070501"/>
    </source>
</evidence>
<evidence type="ECO:0000256" key="6">
    <source>
        <dbReference type="SAM" id="Phobius"/>
    </source>
</evidence>
<dbReference type="AlphaFoldDB" id="A0A136ISA4"/>
<accession>A0A136ISA4</accession>
<comment type="subcellular location">
    <subcellularLocation>
        <location evidence="1">Membrane</location>
        <topology evidence="1">Multi-pass membrane protein</topology>
    </subcellularLocation>
</comment>
<dbReference type="PANTHER" id="PTHR37451:SF4">
    <property type="entry name" value="MARVEL DOMAIN-CONTAINING PROTEIN"/>
    <property type="match status" value="1"/>
</dbReference>
<keyword evidence="4 6" id="KW-0472">Membrane</keyword>
<evidence type="ECO:0000256" key="4">
    <source>
        <dbReference type="ARBA" id="ARBA00023136"/>
    </source>
</evidence>
<feature type="transmembrane region" description="Helical" evidence="6">
    <location>
        <begin position="85"/>
        <end position="118"/>
    </location>
</feature>
<evidence type="ECO:0000256" key="2">
    <source>
        <dbReference type="ARBA" id="ARBA00022692"/>
    </source>
</evidence>
<evidence type="ECO:0000256" key="3">
    <source>
        <dbReference type="ARBA" id="ARBA00022989"/>
    </source>
</evidence>